<keyword evidence="6" id="KW-0472">Membrane</keyword>
<evidence type="ECO:0000256" key="1">
    <source>
        <dbReference type="ARBA" id="ARBA00022723"/>
    </source>
</evidence>
<name>A0A183C1Q0_GLOPA</name>
<evidence type="ECO:0000256" key="2">
    <source>
        <dbReference type="ARBA" id="ARBA00022771"/>
    </source>
</evidence>
<dbReference type="Proteomes" id="UP000050741">
    <property type="component" value="Unassembled WGS sequence"/>
</dbReference>
<protein>
    <submittedName>
        <fullName evidence="10">RING-type domain-containing protein</fullName>
    </submittedName>
</protein>
<feature type="domain" description="RING-type" evidence="8">
    <location>
        <begin position="355"/>
        <end position="398"/>
    </location>
</feature>
<evidence type="ECO:0000256" key="7">
    <source>
        <dbReference type="SAM" id="SignalP"/>
    </source>
</evidence>
<dbReference type="PANTHER" id="PTHR45798:SF97">
    <property type="entry name" value="ALCOHOL-SENSITIVE RING FINGER PROTEIN 1"/>
    <property type="match status" value="1"/>
</dbReference>
<dbReference type="SMART" id="SM00184">
    <property type="entry name" value="RING"/>
    <property type="match status" value="1"/>
</dbReference>
<keyword evidence="6" id="KW-1133">Transmembrane helix</keyword>
<evidence type="ECO:0000256" key="6">
    <source>
        <dbReference type="SAM" id="Phobius"/>
    </source>
</evidence>
<feature type="region of interest" description="Disordered" evidence="5">
    <location>
        <begin position="241"/>
        <end position="260"/>
    </location>
</feature>
<keyword evidence="1" id="KW-0479">Metal-binding</keyword>
<dbReference type="InterPro" id="IPR052788">
    <property type="entry name" value="RING-type_E3_ligase_ATL"/>
</dbReference>
<dbReference type="GO" id="GO:0016567">
    <property type="term" value="P:protein ubiquitination"/>
    <property type="evidence" value="ECO:0007669"/>
    <property type="project" value="UniProtKB-UniPathway"/>
</dbReference>
<dbReference type="PANTHER" id="PTHR45798">
    <property type="entry name" value="RING-H2 FINGER PROTEIN ATL61-RELATED-RELATED"/>
    <property type="match status" value="1"/>
</dbReference>
<keyword evidence="6" id="KW-0812">Transmembrane</keyword>
<reference evidence="9" key="1">
    <citation type="submission" date="2013-12" db="EMBL/GenBank/DDBJ databases">
        <authorList>
            <person name="Aslett M."/>
        </authorList>
    </citation>
    <scope>NUCLEOTIDE SEQUENCE [LARGE SCALE GENOMIC DNA]</scope>
    <source>
        <strain evidence="9">Lindley</strain>
    </source>
</reference>
<keyword evidence="3" id="KW-0862">Zinc</keyword>
<organism evidence="9 10">
    <name type="scientific">Globodera pallida</name>
    <name type="common">Potato cyst nematode worm</name>
    <name type="synonym">Heterodera pallida</name>
    <dbReference type="NCBI Taxonomy" id="36090"/>
    <lineage>
        <taxon>Eukaryota</taxon>
        <taxon>Metazoa</taxon>
        <taxon>Ecdysozoa</taxon>
        <taxon>Nematoda</taxon>
        <taxon>Chromadorea</taxon>
        <taxon>Rhabditida</taxon>
        <taxon>Tylenchina</taxon>
        <taxon>Tylenchomorpha</taxon>
        <taxon>Tylenchoidea</taxon>
        <taxon>Heteroderidae</taxon>
        <taxon>Heteroderinae</taxon>
        <taxon>Globodera</taxon>
    </lineage>
</organism>
<feature type="compositionally biased region" description="Basic residues" evidence="5">
    <location>
        <begin position="247"/>
        <end position="256"/>
    </location>
</feature>
<feature type="transmembrane region" description="Helical" evidence="6">
    <location>
        <begin position="269"/>
        <end position="289"/>
    </location>
</feature>
<feature type="signal peptide" evidence="7">
    <location>
        <begin position="1"/>
        <end position="17"/>
    </location>
</feature>
<dbReference type="AlphaFoldDB" id="A0A183C1Q0"/>
<evidence type="ECO:0000256" key="5">
    <source>
        <dbReference type="SAM" id="MobiDB-lite"/>
    </source>
</evidence>
<dbReference type="Pfam" id="PF13639">
    <property type="entry name" value="zf-RING_2"/>
    <property type="match status" value="1"/>
</dbReference>
<reference evidence="9" key="2">
    <citation type="submission" date="2014-05" db="EMBL/GenBank/DDBJ databases">
        <title>The genome and life-stage specific transcriptomes of Globodera pallida elucidate key aspects of plant parasitism by a cyst nematode.</title>
        <authorList>
            <person name="Cotton J.A."/>
            <person name="Lilley C.J."/>
            <person name="Jones L.M."/>
            <person name="Kikuchi T."/>
            <person name="Reid A.J."/>
            <person name="Thorpe P."/>
            <person name="Tsai I.J."/>
            <person name="Beasley H."/>
            <person name="Blok V."/>
            <person name="Cock P.J.A."/>
            <person name="Van den Akker S.E."/>
            <person name="Holroyd N."/>
            <person name="Hunt M."/>
            <person name="Mantelin S."/>
            <person name="Naghra H."/>
            <person name="Pain A."/>
            <person name="Palomares-Rius J.E."/>
            <person name="Zarowiecki M."/>
            <person name="Berriman M."/>
            <person name="Jones J.T."/>
            <person name="Urwin P.E."/>
        </authorList>
    </citation>
    <scope>NUCLEOTIDE SEQUENCE [LARGE SCALE GENOMIC DNA]</scope>
    <source>
        <strain evidence="9">Lindley</strain>
    </source>
</reference>
<dbReference type="InterPro" id="IPR001841">
    <property type="entry name" value="Znf_RING"/>
</dbReference>
<dbReference type="Gene3D" id="3.30.40.10">
    <property type="entry name" value="Zinc/RING finger domain, C3HC4 (zinc finger)"/>
    <property type="match status" value="1"/>
</dbReference>
<feature type="chain" id="PRO_5008146939" evidence="7">
    <location>
        <begin position="18"/>
        <end position="455"/>
    </location>
</feature>
<dbReference type="PROSITE" id="PS50089">
    <property type="entry name" value="ZF_RING_2"/>
    <property type="match status" value="1"/>
</dbReference>
<accession>A0A183C1Q0</accession>
<dbReference type="WBParaSite" id="GPLIN_000679400">
    <property type="protein sequence ID" value="GPLIN_000679400"/>
    <property type="gene ID" value="GPLIN_000679400"/>
</dbReference>
<dbReference type="CDD" id="cd16461">
    <property type="entry name" value="RING-H2_EL5-like"/>
    <property type="match status" value="1"/>
</dbReference>
<reference evidence="10" key="3">
    <citation type="submission" date="2016-06" db="UniProtKB">
        <authorList>
            <consortium name="WormBaseParasite"/>
        </authorList>
    </citation>
    <scope>IDENTIFICATION</scope>
</reference>
<evidence type="ECO:0000256" key="4">
    <source>
        <dbReference type="PROSITE-ProRule" id="PRU00175"/>
    </source>
</evidence>
<proteinExistence type="predicted"/>
<evidence type="ECO:0000256" key="3">
    <source>
        <dbReference type="ARBA" id="ARBA00022833"/>
    </source>
</evidence>
<dbReference type="InterPro" id="IPR013083">
    <property type="entry name" value="Znf_RING/FYVE/PHD"/>
</dbReference>
<evidence type="ECO:0000313" key="9">
    <source>
        <dbReference type="Proteomes" id="UP000050741"/>
    </source>
</evidence>
<keyword evidence="9" id="KW-1185">Reference proteome</keyword>
<keyword evidence="7" id="KW-0732">Signal</keyword>
<sequence length="455" mass="51032">MRLVSLLLLLLCTKTSATESNGCIGHKSANRGKFCDKSVGGGHFWLEQYRNGNLGGVGDVQILEIVCELSEKQLMLEAIFGKVSEDYINLNGNISKNQFKLFKDRQTFISRNDPALSQLLEALFDVQMSAKKTIQSADNIDKLILMVNTLKQRLTYALTFVANRLQIQLDKPRENFVLTQKDQKLFWNDLINFFNETKKCGPNFKEEDNDDGRKYTRKRKQFLQFVANSLEINWDGSASLNRQKSGSNRRRKRRRNVLNSDTANATNSMAMALAILCSVVLLVVIYYNVYMCCLRAGPNAGAGAPNRTELERVEQVERGTLADDTTPQMDSSKYSNVFKEIPLTFVDEKQEAKECAICLSPIGFKSKVRPLPACNHIFHNECVEQWLQNGHNTCPMCRQSLPETSTAAQTLNDHLLLMRQQNIASSSASMNSAALSDAVGADQNIETAQGTEADQ</sequence>
<dbReference type="UniPathway" id="UPA00143"/>
<evidence type="ECO:0000259" key="8">
    <source>
        <dbReference type="PROSITE" id="PS50089"/>
    </source>
</evidence>
<evidence type="ECO:0000313" key="10">
    <source>
        <dbReference type="WBParaSite" id="GPLIN_000679400"/>
    </source>
</evidence>
<keyword evidence="2 4" id="KW-0863">Zinc-finger</keyword>
<dbReference type="GO" id="GO:0008270">
    <property type="term" value="F:zinc ion binding"/>
    <property type="evidence" value="ECO:0007669"/>
    <property type="project" value="UniProtKB-KW"/>
</dbReference>
<dbReference type="SUPFAM" id="SSF57850">
    <property type="entry name" value="RING/U-box"/>
    <property type="match status" value="1"/>
</dbReference>